<organism evidence="2 3">
    <name type="scientific">Bionectria ochroleuca</name>
    <name type="common">Gliocladium roseum</name>
    <dbReference type="NCBI Taxonomy" id="29856"/>
    <lineage>
        <taxon>Eukaryota</taxon>
        <taxon>Fungi</taxon>
        <taxon>Dikarya</taxon>
        <taxon>Ascomycota</taxon>
        <taxon>Pezizomycotina</taxon>
        <taxon>Sordariomycetes</taxon>
        <taxon>Hypocreomycetidae</taxon>
        <taxon>Hypocreales</taxon>
        <taxon>Bionectriaceae</taxon>
        <taxon>Clonostachys</taxon>
    </lineage>
</organism>
<reference evidence="2 3" key="1">
    <citation type="submission" date="2019-06" db="EMBL/GenBank/DDBJ databases">
        <authorList>
            <person name="Broberg M."/>
        </authorList>
    </citation>
    <scope>NUCLEOTIDE SEQUENCE [LARGE SCALE GENOMIC DNA]</scope>
</reference>
<feature type="transmembrane region" description="Helical" evidence="1">
    <location>
        <begin position="273"/>
        <end position="292"/>
    </location>
</feature>
<keyword evidence="1" id="KW-0472">Membrane</keyword>
<sequence>MASAEAENGNDFALVSGFYGPGAIGLWYLLIASFAVTWAFEPEQTRLMRLPTPDFAAMVPYPIIAIGDLIIKILHFPPEHHDYLCDNLLEAVQYNQSSYEIDEPGEPGEELYPRIVALNVAMRIADIFQDLCILSLLIIMFGNPIRRLQTRNSNLWLHEEEADEIHWYRERRWQYLFLRFAGLPFWLIYGLPFGCYLEWKSSAISHYPRSLNAGIFQRMVFLSLHKLLCVFVPSTTIMLPIIMYTSGSSSYFLFPNNYHMPKTGYSIAELDQATALAGGAMTLILTVLKMWIEERHDSLHD</sequence>
<gene>
    <name evidence="2" type="ORF">CLO192961_LOCUS132753</name>
</gene>
<proteinExistence type="predicted"/>
<name>A0ABY6U0F2_BIOOC</name>
<feature type="transmembrane region" description="Helical" evidence="1">
    <location>
        <begin position="227"/>
        <end position="253"/>
    </location>
</feature>
<evidence type="ECO:0008006" key="4">
    <source>
        <dbReference type="Google" id="ProtNLM"/>
    </source>
</evidence>
<keyword evidence="3" id="KW-1185">Reference proteome</keyword>
<protein>
    <recommendedName>
        <fullName evidence="4">EXPERA domain-containing protein</fullName>
    </recommendedName>
</protein>
<evidence type="ECO:0000313" key="3">
    <source>
        <dbReference type="Proteomes" id="UP000766486"/>
    </source>
</evidence>
<evidence type="ECO:0000313" key="2">
    <source>
        <dbReference type="EMBL" id="VUC24198.1"/>
    </source>
</evidence>
<dbReference type="Proteomes" id="UP000766486">
    <property type="component" value="Unassembled WGS sequence"/>
</dbReference>
<accession>A0ABY6U0F2</accession>
<evidence type="ECO:0000256" key="1">
    <source>
        <dbReference type="SAM" id="Phobius"/>
    </source>
</evidence>
<keyword evidence="1" id="KW-1133">Transmembrane helix</keyword>
<dbReference type="EMBL" id="CABFNS010000715">
    <property type="protein sequence ID" value="VUC24198.1"/>
    <property type="molecule type" value="Genomic_DNA"/>
</dbReference>
<comment type="caution">
    <text evidence="2">The sequence shown here is derived from an EMBL/GenBank/DDBJ whole genome shotgun (WGS) entry which is preliminary data.</text>
</comment>
<feature type="transmembrane region" description="Helical" evidence="1">
    <location>
        <begin position="18"/>
        <end position="40"/>
    </location>
</feature>
<keyword evidence="1" id="KW-0812">Transmembrane</keyword>
<feature type="transmembrane region" description="Helical" evidence="1">
    <location>
        <begin position="176"/>
        <end position="199"/>
    </location>
</feature>